<proteinExistence type="predicted"/>
<gene>
    <name evidence="3" type="ORF">FOT42_000160</name>
</gene>
<keyword evidence="4" id="KW-1185">Reference proteome</keyword>
<organism evidence="3 4">
    <name type="scientific">Flagellimonas hadalis</name>
    <dbReference type="NCBI Taxonomy" id="2597517"/>
    <lineage>
        <taxon>Bacteria</taxon>
        <taxon>Pseudomonadati</taxon>
        <taxon>Bacteroidota</taxon>
        <taxon>Flavobacteriia</taxon>
        <taxon>Flavobacteriales</taxon>
        <taxon>Flavobacteriaceae</taxon>
        <taxon>Flagellimonas</taxon>
    </lineage>
</organism>
<feature type="domain" description="DUF4832" evidence="1">
    <location>
        <begin position="234"/>
        <end position="438"/>
    </location>
</feature>
<dbReference type="InterPro" id="IPR032379">
    <property type="entry name" value="DUF4874"/>
</dbReference>
<evidence type="ECO:0000259" key="1">
    <source>
        <dbReference type="Pfam" id="PF16116"/>
    </source>
</evidence>
<evidence type="ECO:0000313" key="4">
    <source>
        <dbReference type="Proteomes" id="UP000319204"/>
    </source>
</evidence>
<feature type="domain" description="DUF4874" evidence="2">
    <location>
        <begin position="51"/>
        <end position="209"/>
    </location>
</feature>
<protein>
    <submittedName>
        <fullName evidence="3">DUF4832 domain-containing protein</fullName>
    </submittedName>
</protein>
<accession>A0A5N5IXH5</accession>
<dbReference type="InterPro" id="IPR032267">
    <property type="entry name" value="DUF4832"/>
</dbReference>
<evidence type="ECO:0000313" key="3">
    <source>
        <dbReference type="EMBL" id="KAB5491398.1"/>
    </source>
</evidence>
<evidence type="ECO:0000259" key="2">
    <source>
        <dbReference type="Pfam" id="PF16173"/>
    </source>
</evidence>
<reference evidence="3" key="1">
    <citation type="submission" date="2019-10" db="EMBL/GenBank/DDBJ databases">
        <title>Muricauda hadale sp. nov., a piezophilic bacterium isolated from hadopelagic water of the Mariana Trench.</title>
        <authorList>
            <person name="Wei Y."/>
        </authorList>
    </citation>
    <scope>NUCLEOTIDE SEQUENCE [LARGE SCALE GENOMIC DNA]</scope>
    <source>
        <strain evidence="3">MT-229</strain>
    </source>
</reference>
<name>A0A5N5IXH5_9FLAO</name>
<sequence length="458" mass="51081">MKYKFITLFILCIISCGSDGTGTGETPIDPEPVDDTINAITYTASNDVISNPERGFMHHWAVESEGAPLSLAMLNALKNEKVTIINRIYYLDAFKDADLSAAELDLITTDFERLRTTGVKCILRFAYNSDQNETDAPLSRVLAHLDQLQPVLTENADVIAFVQAGFIGSWGEWYYTTNNLTTVENKRAILNKLLEVLPKEIKVQVRTPLYKQEIFEYSTAMDASVGYGDSDVARVGFHNDCFLASSDDYGTYQNVAVEKQYISNEALFVPTGGETCPPTNVPIASCNTADTEMALLKWTYLNLDYYGPVLQEWRNNDCFEDFQKELGYRLLLKTGRLKKEATANGNFELDLVLENAGFAPVYNKKNAFLIFKSVGDGTVYKKALGLDVRKVVPDSDYDLKESIGLADIPSGDYKLYIKIEDASTSLKDRPEYAIQLANSGTWEASTGMNELLHTLTIN</sequence>
<dbReference type="Proteomes" id="UP000319204">
    <property type="component" value="Unassembled WGS sequence"/>
</dbReference>
<dbReference type="RefSeq" id="WP_151888555.1">
    <property type="nucleotide sequence ID" value="NZ_VNIK02000001.1"/>
</dbReference>
<dbReference type="EMBL" id="VNIK02000001">
    <property type="protein sequence ID" value="KAB5491398.1"/>
    <property type="molecule type" value="Genomic_DNA"/>
</dbReference>
<dbReference type="OrthoDB" id="9760654at2"/>
<comment type="caution">
    <text evidence="3">The sequence shown here is derived from an EMBL/GenBank/DDBJ whole genome shotgun (WGS) entry which is preliminary data.</text>
</comment>
<dbReference type="Pfam" id="PF16173">
    <property type="entry name" value="DUF4874"/>
    <property type="match status" value="1"/>
</dbReference>
<dbReference type="Pfam" id="PF16116">
    <property type="entry name" value="DUF4832"/>
    <property type="match status" value="1"/>
</dbReference>
<dbReference type="AlphaFoldDB" id="A0A5N5IXH5"/>